<gene>
    <name evidence="2" type="ORF">PR003_g24941</name>
</gene>
<accession>A0A6A4CI90</accession>
<protein>
    <submittedName>
        <fullName evidence="2">Uncharacterized protein</fullName>
    </submittedName>
</protein>
<feature type="region of interest" description="Disordered" evidence="1">
    <location>
        <begin position="598"/>
        <end position="659"/>
    </location>
</feature>
<dbReference type="AlphaFoldDB" id="A0A6A4CI90"/>
<keyword evidence="3" id="KW-1185">Reference proteome</keyword>
<sequence length="801" mass="89317">MGPPSNGPLPGQGEPPDPGERDGRQQQQPTPADGYDSEAHSSIVEETQPSQEVDLASTKESSTAEQTRTERHTMEQAGREPSCGQVRTDDSSATAEEPKYCTALLEVQPEVLFAALVREMKEASETALVDAWKQSVAELFETVFKTVEVKPELVPVGKKRYPRLKGEEASHLLKFFEAVCVKGHGTYTDWVSHITAISRDLYNTNWALTTILQSSLSKVRWSKAPVLNQWADKVKQGVNHRTTVEGPGAFPAFMFNPRKYTSSDIDRLKGICLQREAGRREHKLREGSEDEWAIIQGIAEGNIVSRRLPSFVKSILDAQERLRLCSTIQAQVEGELMFVLHGFTSISVSRQHTRELKEDMLLAAERANVNLGELHGMLSQTKTISFNRVNKSIHLFFFDRATAAKHALTVVPFKGKVYRLTNVHGQMQGSAWDRQSGRNGDRMIQRTHYEVRLYNITRFMDIGRLTAYVKKHSQADFELEDLDICTPNSRTSTVWRATFKLAGCPEFLQGVVMLLWFGASIVIKHPEVGRRLQCLRCGNLGHTMARCNYTDSQLRGQGSLVASEEEVVNLDDLAKPYSSMAEIRAVASKRLELQQRAERAAEEAVLPTSRRQGDEGARPPPSNAGVEEQASGLRSGDQEDKQETQTPPPKPKTSWVTVKLKGGRTLFAHKKALDERQATPSRYAALAEEDAEADADEGDTPEPPTTVETNPDVIDISSGSSQEEPKVRTLKDLSQAEKRQLHVRNGAPPEIPAIAQLVALKQRERTALLEAVKPIQHKEQPAYEGTVKIPNKVNGYFRYGR</sequence>
<organism evidence="2 3">
    <name type="scientific">Phytophthora rubi</name>
    <dbReference type="NCBI Taxonomy" id="129364"/>
    <lineage>
        <taxon>Eukaryota</taxon>
        <taxon>Sar</taxon>
        <taxon>Stramenopiles</taxon>
        <taxon>Oomycota</taxon>
        <taxon>Peronosporomycetes</taxon>
        <taxon>Peronosporales</taxon>
        <taxon>Peronosporaceae</taxon>
        <taxon>Phytophthora</taxon>
    </lineage>
</organism>
<feature type="compositionally biased region" description="Basic and acidic residues" evidence="1">
    <location>
        <begin position="67"/>
        <end position="78"/>
    </location>
</feature>
<evidence type="ECO:0000313" key="2">
    <source>
        <dbReference type="EMBL" id="KAE9291772.1"/>
    </source>
</evidence>
<feature type="region of interest" description="Disordered" evidence="1">
    <location>
        <begin position="1"/>
        <end position="91"/>
    </location>
</feature>
<reference evidence="2 3" key="1">
    <citation type="submission" date="2018-08" db="EMBL/GenBank/DDBJ databases">
        <title>Genomic investigation of the strawberry pathogen Phytophthora fragariae indicates pathogenicity is determined by transcriptional variation in three key races.</title>
        <authorList>
            <person name="Adams T.M."/>
            <person name="Armitage A.D."/>
            <person name="Sobczyk M.K."/>
            <person name="Bates H.J."/>
            <person name="Dunwell J.M."/>
            <person name="Nellist C.F."/>
            <person name="Harrison R.J."/>
        </authorList>
    </citation>
    <scope>NUCLEOTIDE SEQUENCE [LARGE SCALE GENOMIC DNA]</scope>
    <source>
        <strain evidence="2 3">SCRP333</strain>
    </source>
</reference>
<proteinExistence type="predicted"/>
<evidence type="ECO:0000313" key="3">
    <source>
        <dbReference type="Proteomes" id="UP000434957"/>
    </source>
</evidence>
<comment type="caution">
    <text evidence="2">The sequence shown here is derived from an EMBL/GenBank/DDBJ whole genome shotgun (WGS) entry which is preliminary data.</text>
</comment>
<name>A0A6A4CI90_9STRA</name>
<evidence type="ECO:0000256" key="1">
    <source>
        <dbReference type="SAM" id="MobiDB-lite"/>
    </source>
</evidence>
<dbReference type="EMBL" id="QXFT01002896">
    <property type="protein sequence ID" value="KAE9291772.1"/>
    <property type="molecule type" value="Genomic_DNA"/>
</dbReference>
<dbReference type="Proteomes" id="UP000434957">
    <property type="component" value="Unassembled WGS sequence"/>
</dbReference>
<feature type="compositionally biased region" description="Acidic residues" evidence="1">
    <location>
        <begin position="687"/>
        <end position="700"/>
    </location>
</feature>
<feature type="region of interest" description="Disordered" evidence="1">
    <location>
        <begin position="686"/>
        <end position="728"/>
    </location>
</feature>